<dbReference type="InterPro" id="IPR015896">
    <property type="entry name" value="4pyrrol_synth_GluRdtase_dimer"/>
</dbReference>
<evidence type="ECO:0000256" key="3">
    <source>
        <dbReference type="ARBA" id="ARBA00012970"/>
    </source>
</evidence>
<dbReference type="InterPro" id="IPR015895">
    <property type="entry name" value="4pyrrol_synth_GluRdtase_N"/>
</dbReference>
<feature type="site" description="Important for activity" evidence="8 11">
    <location>
        <position position="99"/>
    </location>
</feature>
<dbReference type="PANTHER" id="PTHR43013">
    <property type="entry name" value="GLUTAMYL-TRNA REDUCTASE"/>
    <property type="match status" value="1"/>
</dbReference>
<comment type="function">
    <text evidence="8">Catalyzes the NADPH-dependent reduction of glutamyl-tRNA(Glu) to glutamate 1-semialdehyde (GSA).</text>
</comment>
<feature type="domain" description="Glutamyl-tRNA reductase N-terminal" evidence="15">
    <location>
        <begin position="7"/>
        <end position="156"/>
    </location>
</feature>
<dbReference type="SUPFAM" id="SSF69075">
    <property type="entry name" value="Glutamyl tRNA-reductase dimerization domain"/>
    <property type="match status" value="1"/>
</dbReference>
<evidence type="ECO:0000256" key="9">
    <source>
        <dbReference type="PIRSR" id="PIRSR000445-1"/>
    </source>
</evidence>
<evidence type="ECO:0000259" key="13">
    <source>
        <dbReference type="Pfam" id="PF00745"/>
    </source>
</evidence>
<dbReference type="HAMAP" id="MF_00087">
    <property type="entry name" value="Glu_tRNA_reductase"/>
    <property type="match status" value="1"/>
</dbReference>
<dbReference type="InterPro" id="IPR006151">
    <property type="entry name" value="Shikm_DH/Glu-tRNA_Rdtase"/>
</dbReference>
<evidence type="ECO:0000313" key="17">
    <source>
        <dbReference type="Proteomes" id="UP000319619"/>
    </source>
</evidence>
<dbReference type="SUPFAM" id="SSF51735">
    <property type="entry name" value="NAD(P)-binding Rossmann-fold domains"/>
    <property type="match status" value="1"/>
</dbReference>
<evidence type="ECO:0000259" key="14">
    <source>
        <dbReference type="Pfam" id="PF01488"/>
    </source>
</evidence>
<comment type="subunit">
    <text evidence="8">Homodimer.</text>
</comment>
<evidence type="ECO:0000256" key="8">
    <source>
        <dbReference type="HAMAP-Rule" id="MF_00087"/>
    </source>
</evidence>
<dbReference type="InterPro" id="IPR036291">
    <property type="entry name" value="NAD(P)-bd_dom_sf"/>
</dbReference>
<dbReference type="UniPathway" id="UPA00251">
    <property type="reaction ID" value="UER00316"/>
</dbReference>
<dbReference type="Pfam" id="PF00745">
    <property type="entry name" value="GlutR_dimer"/>
    <property type="match status" value="1"/>
</dbReference>
<organism evidence="16 17">
    <name type="scientific">candidate division LCP-89 bacterium B3_LCP</name>
    <dbReference type="NCBI Taxonomy" id="2012998"/>
    <lineage>
        <taxon>Bacteria</taxon>
        <taxon>Pseudomonadati</taxon>
        <taxon>Bacteria division LCP-89</taxon>
    </lineage>
</organism>
<name>A0A532V0P3_UNCL8</name>
<dbReference type="PIRSF" id="PIRSF000445">
    <property type="entry name" value="4pyrrol_synth_GluRdtase"/>
    <property type="match status" value="1"/>
</dbReference>
<feature type="binding site" evidence="8 10">
    <location>
        <begin position="114"/>
        <end position="116"/>
    </location>
    <ligand>
        <name>substrate</name>
    </ligand>
</feature>
<dbReference type="Proteomes" id="UP000319619">
    <property type="component" value="Unassembled WGS sequence"/>
</dbReference>
<feature type="active site" description="Nucleophile" evidence="8 9">
    <location>
        <position position="50"/>
    </location>
</feature>
<evidence type="ECO:0000259" key="15">
    <source>
        <dbReference type="Pfam" id="PF05201"/>
    </source>
</evidence>
<dbReference type="AlphaFoldDB" id="A0A532V0P3"/>
<evidence type="ECO:0000256" key="6">
    <source>
        <dbReference type="ARBA" id="ARBA00023244"/>
    </source>
</evidence>
<feature type="binding site" evidence="8 10">
    <location>
        <position position="109"/>
    </location>
    <ligand>
        <name>substrate</name>
    </ligand>
</feature>
<dbReference type="GO" id="GO:0008883">
    <property type="term" value="F:glutamyl-tRNA reductase activity"/>
    <property type="evidence" value="ECO:0007669"/>
    <property type="project" value="UniProtKB-UniRule"/>
</dbReference>
<keyword evidence="6 8" id="KW-0627">Porphyrin biosynthesis</keyword>
<sequence length="403" mass="45199">MGLSVCGFSHKTASLEDREIFQLGRSELPEACAAYREIAQCEETVVVATCNRVEFYQFTRDKTDHLKAVIEFYKSRGISEVDKLREISYCHHKTTTARHIFRVSAGLESMVLGEDQVFHQLKEAYSAACSVDGPGKILHKLFHLAFQVGKQIRAETNVGSGPRSVPGAALEMLRNRMDGGTPRAALVIGVNEMTEIILDGLARWGIPTYLANRTADKANKLAAPFKAKTLTLDNITSVIGEVDAVFSATSAPGIIVKEEYFDDLDGDNVPVYLIDLAIPRDIDPALGDLPGMVILDLQDMKRFLDHIEQVRAEDVPLAEKMIEEQVSAYSIWRTKLKQETLLLEVHRDLNKMRKVELERFKDGFRLSEHRALDAFSQSLVKNFMRILPEVLEVDETSDKKTKS</sequence>
<evidence type="ECO:0000256" key="7">
    <source>
        <dbReference type="ARBA" id="ARBA00047464"/>
    </source>
</evidence>
<comment type="caution">
    <text evidence="16">The sequence shown here is derived from an EMBL/GenBank/DDBJ whole genome shotgun (WGS) entry which is preliminary data.</text>
</comment>
<dbReference type="FunFam" id="3.30.460.30:FF:000001">
    <property type="entry name" value="Glutamyl-tRNA reductase"/>
    <property type="match status" value="1"/>
</dbReference>
<comment type="miscellaneous">
    <text evidence="8">During catalysis, the active site Cys acts as a nucleophile attacking the alpha-carbonyl group of tRNA-bound glutamate with the formation of a thioester intermediate between enzyme and glutamate, and the concomitant release of tRNA(Glu). The thioester intermediate is finally reduced by direct hydride transfer from NADPH, to form the product GSA.</text>
</comment>
<dbReference type="GO" id="GO:0050661">
    <property type="term" value="F:NADP binding"/>
    <property type="evidence" value="ECO:0007669"/>
    <property type="project" value="InterPro"/>
</dbReference>
<dbReference type="Gene3D" id="3.30.460.30">
    <property type="entry name" value="Glutamyl-tRNA reductase, N-terminal domain"/>
    <property type="match status" value="1"/>
</dbReference>
<comment type="pathway">
    <text evidence="1 8 12">Porphyrin-containing compound metabolism; protoporphyrin-IX biosynthesis; 5-aminolevulinate from L-glutamyl-tRNA(Glu): step 1/2.</text>
</comment>
<dbReference type="InterPro" id="IPR036343">
    <property type="entry name" value="GluRdtase_N_sf"/>
</dbReference>
<dbReference type="Gene3D" id="3.40.50.720">
    <property type="entry name" value="NAD(P)-binding Rossmann-like Domain"/>
    <property type="match status" value="1"/>
</dbReference>
<dbReference type="GO" id="GO:0019353">
    <property type="term" value="P:protoporphyrinogen IX biosynthetic process from glutamate"/>
    <property type="evidence" value="ECO:0007669"/>
    <property type="project" value="TreeGrafter"/>
</dbReference>
<comment type="similarity">
    <text evidence="2 8 12">Belongs to the glutamyl-tRNA reductase family.</text>
</comment>
<dbReference type="NCBIfam" id="TIGR01035">
    <property type="entry name" value="hemA"/>
    <property type="match status" value="1"/>
</dbReference>
<keyword evidence="4 8" id="KW-0521">NADP</keyword>
<reference evidence="16 17" key="1">
    <citation type="submission" date="2017-06" db="EMBL/GenBank/DDBJ databases">
        <title>Novel microbial phyla capable of carbon fixation and sulfur reduction in deep-sea sediments.</title>
        <authorList>
            <person name="Huang J."/>
            <person name="Baker B."/>
            <person name="Wang Y."/>
        </authorList>
    </citation>
    <scope>NUCLEOTIDE SEQUENCE [LARGE SCALE GENOMIC DNA]</scope>
    <source>
        <strain evidence="16">B3_LCP</strain>
    </source>
</reference>
<feature type="binding site" evidence="8">
    <location>
        <begin position="189"/>
        <end position="194"/>
    </location>
    <ligand>
        <name>NADP(+)</name>
        <dbReference type="ChEBI" id="CHEBI:58349"/>
    </ligand>
</feature>
<evidence type="ECO:0000256" key="1">
    <source>
        <dbReference type="ARBA" id="ARBA00005059"/>
    </source>
</evidence>
<dbReference type="EMBL" id="NJBN01000004">
    <property type="protein sequence ID" value="TKJ40780.1"/>
    <property type="molecule type" value="Genomic_DNA"/>
</dbReference>
<evidence type="ECO:0000256" key="12">
    <source>
        <dbReference type="RuleBase" id="RU000584"/>
    </source>
</evidence>
<proteinExistence type="inferred from homology"/>
<dbReference type="InterPro" id="IPR000343">
    <property type="entry name" value="4pyrrol_synth_GluRdtase"/>
</dbReference>
<dbReference type="SUPFAM" id="SSF69742">
    <property type="entry name" value="Glutamyl tRNA-reductase catalytic, N-terminal domain"/>
    <property type="match status" value="1"/>
</dbReference>
<dbReference type="PANTHER" id="PTHR43013:SF1">
    <property type="entry name" value="GLUTAMYL-TRNA REDUCTASE"/>
    <property type="match status" value="1"/>
</dbReference>
<comment type="catalytic activity">
    <reaction evidence="7 8 12">
        <text>(S)-4-amino-5-oxopentanoate + tRNA(Glu) + NADP(+) = L-glutamyl-tRNA(Glu) + NADPH + H(+)</text>
        <dbReference type="Rhea" id="RHEA:12344"/>
        <dbReference type="Rhea" id="RHEA-COMP:9663"/>
        <dbReference type="Rhea" id="RHEA-COMP:9680"/>
        <dbReference type="ChEBI" id="CHEBI:15378"/>
        <dbReference type="ChEBI" id="CHEBI:57501"/>
        <dbReference type="ChEBI" id="CHEBI:57783"/>
        <dbReference type="ChEBI" id="CHEBI:58349"/>
        <dbReference type="ChEBI" id="CHEBI:78442"/>
        <dbReference type="ChEBI" id="CHEBI:78520"/>
        <dbReference type="EC" id="1.2.1.70"/>
    </reaction>
</comment>
<feature type="binding site" evidence="8 10">
    <location>
        <position position="120"/>
    </location>
    <ligand>
        <name>substrate</name>
    </ligand>
</feature>
<evidence type="ECO:0000256" key="10">
    <source>
        <dbReference type="PIRSR" id="PIRSR000445-2"/>
    </source>
</evidence>
<dbReference type="EC" id="1.2.1.70" evidence="3 8"/>
<protein>
    <recommendedName>
        <fullName evidence="3 8">Glutamyl-tRNA reductase</fullName>
        <shortName evidence="8">GluTR</shortName>
        <ecNumber evidence="3 8">1.2.1.70</ecNumber>
    </recommendedName>
</protein>
<evidence type="ECO:0000256" key="11">
    <source>
        <dbReference type="PIRSR" id="PIRSR000445-4"/>
    </source>
</evidence>
<gene>
    <name evidence="8 16" type="primary">hemA</name>
    <name evidence="16" type="ORF">CEE37_07385</name>
</gene>
<evidence type="ECO:0000256" key="2">
    <source>
        <dbReference type="ARBA" id="ARBA00005916"/>
    </source>
</evidence>
<feature type="binding site" evidence="8 10">
    <location>
        <begin position="49"/>
        <end position="52"/>
    </location>
    <ligand>
        <name>substrate</name>
    </ligand>
</feature>
<evidence type="ECO:0000256" key="4">
    <source>
        <dbReference type="ARBA" id="ARBA00022857"/>
    </source>
</evidence>
<evidence type="ECO:0000313" key="16">
    <source>
        <dbReference type="EMBL" id="TKJ40780.1"/>
    </source>
</evidence>
<comment type="domain">
    <text evidence="8">Possesses an unusual extended V-shaped dimeric structure with each monomer consisting of three distinct domains arranged along a curved 'spinal' alpha-helix. The N-terminal catalytic domain specifically recognizes the glutamate moiety of the substrate. The second domain is the NADPH-binding domain, and the third C-terminal domain is responsible for dimerization.</text>
</comment>
<keyword evidence="5 8" id="KW-0560">Oxidoreductase</keyword>
<dbReference type="Pfam" id="PF05201">
    <property type="entry name" value="GlutR_N"/>
    <property type="match status" value="1"/>
</dbReference>
<dbReference type="InterPro" id="IPR036453">
    <property type="entry name" value="GluRdtase_dimer_dom_sf"/>
</dbReference>
<dbReference type="Pfam" id="PF01488">
    <property type="entry name" value="Shikimate_DH"/>
    <property type="match status" value="1"/>
</dbReference>
<feature type="domain" description="Quinate/shikimate 5-dehydrogenase/glutamyl-tRNA reductase" evidence="14">
    <location>
        <begin position="183"/>
        <end position="302"/>
    </location>
</feature>
<accession>A0A532V0P3</accession>
<evidence type="ECO:0000256" key="5">
    <source>
        <dbReference type="ARBA" id="ARBA00023002"/>
    </source>
</evidence>
<feature type="domain" description="Tetrapyrrole biosynthesis glutamyl-tRNA reductase dimerisation" evidence="13">
    <location>
        <begin position="318"/>
        <end position="385"/>
    </location>
</feature>